<dbReference type="OrthoDB" id="537501at2"/>
<proteinExistence type="predicted"/>
<dbReference type="Proteomes" id="UP000053405">
    <property type="component" value="Unassembled WGS sequence"/>
</dbReference>
<gene>
    <name evidence="1" type="primary">crtL</name>
    <name evidence="1" type="ORF">GOHSU_18_00300</name>
</gene>
<dbReference type="Pfam" id="PF05834">
    <property type="entry name" value="Lycopene_cycl"/>
    <property type="match status" value="1"/>
</dbReference>
<organism evidence="1 2">
    <name type="scientific">Gordonia hirsuta DSM 44140 = NBRC 16056</name>
    <dbReference type="NCBI Taxonomy" id="1121927"/>
    <lineage>
        <taxon>Bacteria</taxon>
        <taxon>Bacillati</taxon>
        <taxon>Actinomycetota</taxon>
        <taxon>Actinomycetes</taxon>
        <taxon>Mycobacteriales</taxon>
        <taxon>Gordoniaceae</taxon>
        <taxon>Gordonia</taxon>
    </lineage>
</organism>
<dbReference type="PANTHER" id="PTHR39757">
    <property type="match status" value="1"/>
</dbReference>
<comment type="caution">
    <text evidence="1">The sequence shown here is derived from an EMBL/GenBank/DDBJ whole genome shotgun (WGS) entry which is preliminary data.</text>
</comment>
<accession>L7L7Z4</accession>
<protein>
    <submittedName>
        <fullName evidence="1">Lycopene beta-cyclase</fullName>
    </submittedName>
</protein>
<dbReference type="EMBL" id="BANT01000018">
    <property type="protein sequence ID" value="GAC57275.1"/>
    <property type="molecule type" value="Genomic_DNA"/>
</dbReference>
<sequence>MTALLVVGAGPAGRALAHRGLRHGLQVTIVDPDPDRIWTATIGMFVDDLPPWLPTEVIACSAPEFVVYTPARRQIGRGYCVLAPAELQRALSLTGATVVRSHVEELTSHTVRLPDGRLLAADHVVDARGGYRVDTRIPRQRASGTVFAVRAGAAPAVTAALSSDRRTPESEPPEQMVLMDWRDTTEDDPSFSYRVGLGGGRRLVEETCLAGRPATSLAELARRNRRWGADPGLQPPEEVDFPLYLDAAPWRRSGTAPLRFGAAGGLMHPATGYSIATALQSAEHLAAAIAGGADPHRVLWSASARWTHRLRMLGLAVLLGFGGRELSRFFDVFFSLPVGRQRAYLSRRDRVSGIAGAMWSVFWGLDRRGRLRLIGASTAAAGRQLAAERRARR</sequence>
<evidence type="ECO:0000313" key="1">
    <source>
        <dbReference type="EMBL" id="GAC57275.1"/>
    </source>
</evidence>
<dbReference type="STRING" id="1121927.GOHSU_18_00300"/>
<dbReference type="PRINTS" id="PR00420">
    <property type="entry name" value="RNGMNOXGNASE"/>
</dbReference>
<dbReference type="AlphaFoldDB" id="L7L7Z4"/>
<keyword evidence="2" id="KW-1185">Reference proteome</keyword>
<dbReference type="SUPFAM" id="SSF51905">
    <property type="entry name" value="FAD/NAD(P)-binding domain"/>
    <property type="match status" value="1"/>
</dbReference>
<reference evidence="1 2" key="1">
    <citation type="submission" date="2012-12" db="EMBL/GenBank/DDBJ databases">
        <title>Whole genome shotgun sequence of Gordonia hirsuta NBRC 16056.</title>
        <authorList>
            <person name="Isaki-Nakamura S."/>
            <person name="Hosoyama A."/>
            <person name="Tsuchikane K."/>
            <person name="Katsumata H."/>
            <person name="Baba S."/>
            <person name="Yamazaki S."/>
            <person name="Fujita N."/>
        </authorList>
    </citation>
    <scope>NUCLEOTIDE SEQUENCE [LARGE SCALE GENOMIC DNA]</scope>
    <source>
        <strain evidence="1 2">NBRC 16056</strain>
    </source>
</reference>
<dbReference type="RefSeq" id="WP_005939097.1">
    <property type="nucleotide sequence ID" value="NZ_ATVK01000048.1"/>
</dbReference>
<evidence type="ECO:0000313" key="2">
    <source>
        <dbReference type="Proteomes" id="UP000053405"/>
    </source>
</evidence>
<name>L7L7Z4_9ACTN</name>
<dbReference type="eggNOG" id="COG0654">
    <property type="taxonomic scope" value="Bacteria"/>
</dbReference>
<dbReference type="InterPro" id="IPR036188">
    <property type="entry name" value="FAD/NAD-bd_sf"/>
</dbReference>
<dbReference type="PANTHER" id="PTHR39757:SF5">
    <property type="entry name" value="OS02G0190600 PROTEIN"/>
    <property type="match status" value="1"/>
</dbReference>